<dbReference type="InterPro" id="IPR018750">
    <property type="entry name" value="DUF2306_membrane"/>
</dbReference>
<sequence length="93" mass="10351">MFCLYKAYSNIRGRNFGGHREFMIRSFALMLGVGTQRVLTTIIIPLTGLGLESVFGPAMGLGMVINILVSETWIQLTRTPGDGNHHWRDLDAV</sequence>
<name>A0A381ZBM0_9ZZZZ</name>
<feature type="transmembrane region" description="Helical" evidence="1">
    <location>
        <begin position="22"/>
        <end position="44"/>
    </location>
</feature>
<gene>
    <name evidence="2" type="ORF">METZ01_LOCUS139542</name>
</gene>
<dbReference type="EMBL" id="UINC01020701">
    <property type="protein sequence ID" value="SVA86688.1"/>
    <property type="molecule type" value="Genomic_DNA"/>
</dbReference>
<keyword evidence="1" id="KW-1133">Transmembrane helix</keyword>
<evidence type="ECO:0000313" key="2">
    <source>
        <dbReference type="EMBL" id="SVA86688.1"/>
    </source>
</evidence>
<keyword evidence="1" id="KW-0472">Membrane</keyword>
<reference evidence="2" key="1">
    <citation type="submission" date="2018-05" db="EMBL/GenBank/DDBJ databases">
        <authorList>
            <person name="Lanie J.A."/>
            <person name="Ng W.-L."/>
            <person name="Kazmierczak K.M."/>
            <person name="Andrzejewski T.M."/>
            <person name="Davidsen T.M."/>
            <person name="Wayne K.J."/>
            <person name="Tettelin H."/>
            <person name="Glass J.I."/>
            <person name="Rusch D."/>
            <person name="Podicherti R."/>
            <person name="Tsui H.-C.T."/>
            <person name="Winkler M.E."/>
        </authorList>
    </citation>
    <scope>NUCLEOTIDE SEQUENCE</scope>
</reference>
<proteinExistence type="predicted"/>
<evidence type="ECO:0000256" key="1">
    <source>
        <dbReference type="SAM" id="Phobius"/>
    </source>
</evidence>
<dbReference type="Pfam" id="PF10067">
    <property type="entry name" value="DUF2306"/>
    <property type="match status" value="1"/>
</dbReference>
<protein>
    <submittedName>
        <fullName evidence="2">Uncharacterized protein</fullName>
    </submittedName>
</protein>
<organism evidence="2">
    <name type="scientific">marine metagenome</name>
    <dbReference type="NCBI Taxonomy" id="408172"/>
    <lineage>
        <taxon>unclassified sequences</taxon>
        <taxon>metagenomes</taxon>
        <taxon>ecological metagenomes</taxon>
    </lineage>
</organism>
<feature type="transmembrane region" description="Helical" evidence="1">
    <location>
        <begin position="50"/>
        <end position="69"/>
    </location>
</feature>
<dbReference type="AlphaFoldDB" id="A0A381ZBM0"/>
<keyword evidence="1" id="KW-0812">Transmembrane</keyword>
<accession>A0A381ZBM0</accession>